<sequence>MWDLLVLIGVFGGVAAFYILALRKGWLRVDRMSCG</sequence>
<accession>A0A1G7MF79</accession>
<name>A0A1G7MF79_9BACT</name>
<evidence type="ECO:0000313" key="3">
    <source>
        <dbReference type="Proteomes" id="UP000199355"/>
    </source>
</evidence>
<keyword evidence="1" id="KW-1133">Transmembrane helix</keyword>
<proteinExistence type="predicted"/>
<dbReference type="AlphaFoldDB" id="A0A1G7MF79"/>
<dbReference type="Proteomes" id="UP000199355">
    <property type="component" value="Unassembled WGS sequence"/>
</dbReference>
<keyword evidence="1" id="KW-0812">Transmembrane</keyword>
<dbReference type="EMBL" id="FNBX01000008">
    <property type="protein sequence ID" value="SDF59840.1"/>
    <property type="molecule type" value="Genomic_DNA"/>
</dbReference>
<evidence type="ECO:0000256" key="1">
    <source>
        <dbReference type="SAM" id="Phobius"/>
    </source>
</evidence>
<keyword evidence="1" id="KW-0472">Membrane</keyword>
<reference evidence="3" key="1">
    <citation type="submission" date="2016-10" db="EMBL/GenBank/DDBJ databases">
        <authorList>
            <person name="Varghese N."/>
            <person name="Submissions S."/>
        </authorList>
    </citation>
    <scope>NUCLEOTIDE SEQUENCE [LARGE SCALE GENOMIC DNA]</scope>
    <source>
        <strain evidence="3">KHC7</strain>
    </source>
</reference>
<feature type="transmembrane region" description="Helical" evidence="1">
    <location>
        <begin position="6"/>
        <end position="22"/>
    </location>
</feature>
<organism evidence="2 3">
    <name type="scientific">Desulfovibrio legallii</name>
    <dbReference type="NCBI Taxonomy" id="571438"/>
    <lineage>
        <taxon>Bacteria</taxon>
        <taxon>Pseudomonadati</taxon>
        <taxon>Thermodesulfobacteriota</taxon>
        <taxon>Desulfovibrionia</taxon>
        <taxon>Desulfovibrionales</taxon>
        <taxon>Desulfovibrionaceae</taxon>
        <taxon>Desulfovibrio</taxon>
    </lineage>
</organism>
<keyword evidence="3" id="KW-1185">Reference proteome</keyword>
<protein>
    <submittedName>
        <fullName evidence="2">Uncharacterized protein</fullName>
    </submittedName>
</protein>
<gene>
    <name evidence="2" type="ORF">SAMN05192586_10898</name>
</gene>
<evidence type="ECO:0000313" key="2">
    <source>
        <dbReference type="EMBL" id="SDF59840.1"/>
    </source>
</evidence>